<dbReference type="Proteomes" id="UP000494249">
    <property type="component" value="Unassembled WGS sequence"/>
</dbReference>
<proteinExistence type="predicted"/>
<protein>
    <recommendedName>
        <fullName evidence="1">HNH nuclease domain-containing protein</fullName>
    </recommendedName>
</protein>
<feature type="domain" description="HNH nuclease" evidence="1">
    <location>
        <begin position="48"/>
        <end position="90"/>
    </location>
</feature>
<dbReference type="Gene3D" id="3.90.75.20">
    <property type="match status" value="1"/>
</dbReference>
<organism evidence="2 3">
    <name type="scientific">Paraburkholderia phenoliruptrix</name>
    <dbReference type="NCBI Taxonomy" id="252970"/>
    <lineage>
        <taxon>Bacteria</taxon>
        <taxon>Pseudomonadati</taxon>
        <taxon>Pseudomonadota</taxon>
        <taxon>Betaproteobacteria</taxon>
        <taxon>Burkholderiales</taxon>
        <taxon>Burkholderiaceae</taxon>
        <taxon>Paraburkholderia</taxon>
    </lineage>
</organism>
<evidence type="ECO:0000313" key="3">
    <source>
        <dbReference type="Proteomes" id="UP000494249"/>
    </source>
</evidence>
<dbReference type="SUPFAM" id="SSF54060">
    <property type="entry name" value="His-Me finger endonucleases"/>
    <property type="match status" value="1"/>
</dbReference>
<name>A0A6J5CCK2_9BURK</name>
<evidence type="ECO:0000313" key="2">
    <source>
        <dbReference type="EMBL" id="CAB3730159.1"/>
    </source>
</evidence>
<evidence type="ECO:0000259" key="1">
    <source>
        <dbReference type="Pfam" id="PF13392"/>
    </source>
</evidence>
<accession>A0A6J5CCK2</accession>
<dbReference type="RefSeq" id="WP_082201547.1">
    <property type="nucleotide sequence ID" value="NZ_CADFGL010000037.1"/>
</dbReference>
<dbReference type="InterPro" id="IPR003615">
    <property type="entry name" value="HNH_nuc"/>
</dbReference>
<dbReference type="AlphaFoldDB" id="A0A6J5CCK2"/>
<reference evidence="2 3" key="1">
    <citation type="submission" date="2020-04" db="EMBL/GenBank/DDBJ databases">
        <authorList>
            <person name="De Canck E."/>
        </authorList>
    </citation>
    <scope>NUCLEOTIDE SEQUENCE [LARGE SCALE GENOMIC DNA]</scope>
    <source>
        <strain evidence="2 3">LMG 22037</strain>
    </source>
</reference>
<dbReference type="Pfam" id="PF13392">
    <property type="entry name" value="HNH_3"/>
    <property type="match status" value="1"/>
</dbReference>
<dbReference type="InterPro" id="IPR044925">
    <property type="entry name" value="His-Me_finger_sf"/>
</dbReference>
<gene>
    <name evidence="2" type="ORF">LMG22037_05510</name>
</gene>
<sequence length="121" mass="13912">MKGWQAEGVQATQFKPGQSINKSPVGTIRTLQDGYVEIKTAEPKTWELLHRKVWRDAGNEIPDGYALRFRDGNKQNCALENLFLQSRAELMEANSVHRYPPELKHVMRLSAKLARKINEQH</sequence>
<dbReference type="EMBL" id="CADIKB010000040">
    <property type="protein sequence ID" value="CAB3730159.1"/>
    <property type="molecule type" value="Genomic_DNA"/>
</dbReference>